<dbReference type="OrthoDB" id="5295340at2"/>
<evidence type="ECO:0000313" key="7">
    <source>
        <dbReference type="EMBL" id="RDU72089.1"/>
    </source>
</evidence>
<comment type="cofactor">
    <cofactor evidence="1 5">
        <name>Zn(2+)</name>
        <dbReference type="ChEBI" id="CHEBI:29105"/>
    </cofactor>
</comment>
<dbReference type="Gene3D" id="3.90.180.10">
    <property type="entry name" value="Medium-chain alcohol dehydrogenases, catalytic domain"/>
    <property type="match status" value="1"/>
</dbReference>
<organism evidence="7 8">
    <name type="scientific">Helicobacter brantae</name>
    <dbReference type="NCBI Taxonomy" id="375927"/>
    <lineage>
        <taxon>Bacteria</taxon>
        <taxon>Pseudomonadati</taxon>
        <taxon>Campylobacterota</taxon>
        <taxon>Epsilonproteobacteria</taxon>
        <taxon>Campylobacterales</taxon>
        <taxon>Helicobacteraceae</taxon>
        <taxon>Helicobacter</taxon>
    </lineage>
</organism>
<keyword evidence="2 5" id="KW-0479">Metal-binding</keyword>
<keyword evidence="3 5" id="KW-0862">Zinc</keyword>
<dbReference type="SUPFAM" id="SSF51735">
    <property type="entry name" value="NAD(P)-binding Rossmann-fold domains"/>
    <property type="match status" value="1"/>
</dbReference>
<evidence type="ECO:0000256" key="1">
    <source>
        <dbReference type="ARBA" id="ARBA00001947"/>
    </source>
</evidence>
<dbReference type="Gene3D" id="3.40.50.720">
    <property type="entry name" value="NAD(P)-binding Rossmann-like Domain"/>
    <property type="match status" value="1"/>
</dbReference>
<dbReference type="InterPro" id="IPR011032">
    <property type="entry name" value="GroES-like_sf"/>
</dbReference>
<dbReference type="InterPro" id="IPR047109">
    <property type="entry name" value="CAD-like"/>
</dbReference>
<dbReference type="FunFam" id="3.40.50.720:FF:000473">
    <property type="entry name" value="NADP-dependent alcohol dehydrogenase"/>
    <property type="match status" value="1"/>
</dbReference>
<dbReference type="InterPro" id="IPR036291">
    <property type="entry name" value="NAD(P)-bd_dom_sf"/>
</dbReference>
<dbReference type="PROSITE" id="PS00059">
    <property type="entry name" value="ADH_ZINC"/>
    <property type="match status" value="1"/>
</dbReference>
<evidence type="ECO:0000313" key="8">
    <source>
        <dbReference type="Proteomes" id="UP000257045"/>
    </source>
</evidence>
<dbReference type="PANTHER" id="PTHR42683">
    <property type="entry name" value="ALDEHYDE REDUCTASE"/>
    <property type="match status" value="1"/>
</dbReference>
<dbReference type="InterPro" id="IPR020843">
    <property type="entry name" value="ER"/>
</dbReference>
<evidence type="ECO:0000256" key="5">
    <source>
        <dbReference type="RuleBase" id="RU361277"/>
    </source>
</evidence>
<gene>
    <name evidence="7" type="ORF">CQA58_00345</name>
</gene>
<protein>
    <submittedName>
        <fullName evidence="7">NAD(P)-dependent alcohol dehydrogenase</fullName>
    </submittedName>
</protein>
<proteinExistence type="inferred from homology"/>
<comment type="similarity">
    <text evidence="5">Belongs to the zinc-containing alcohol dehydrogenase family.</text>
</comment>
<evidence type="ECO:0000256" key="2">
    <source>
        <dbReference type="ARBA" id="ARBA00022723"/>
    </source>
</evidence>
<feature type="domain" description="Enoyl reductase (ER)" evidence="6">
    <location>
        <begin position="27"/>
        <end position="360"/>
    </location>
</feature>
<comment type="caution">
    <text evidence="7">The sequence shown here is derived from an EMBL/GenBank/DDBJ whole genome shotgun (WGS) entry which is preliminary data.</text>
</comment>
<keyword evidence="8" id="KW-1185">Reference proteome</keyword>
<evidence type="ECO:0000256" key="4">
    <source>
        <dbReference type="ARBA" id="ARBA00023002"/>
    </source>
</evidence>
<dbReference type="Pfam" id="PF08240">
    <property type="entry name" value="ADH_N"/>
    <property type="match status" value="1"/>
</dbReference>
<dbReference type="SMART" id="SM00829">
    <property type="entry name" value="PKS_ER"/>
    <property type="match status" value="1"/>
</dbReference>
<dbReference type="InterPro" id="IPR013149">
    <property type="entry name" value="ADH-like_C"/>
</dbReference>
<reference evidence="7 8" key="1">
    <citation type="submission" date="2018-04" db="EMBL/GenBank/DDBJ databases">
        <title>Novel Campyloabacter and Helicobacter Species and Strains.</title>
        <authorList>
            <person name="Mannion A.J."/>
            <person name="Shen Z."/>
            <person name="Fox J.G."/>
        </authorList>
    </citation>
    <scope>NUCLEOTIDE SEQUENCE [LARGE SCALE GENOMIC DNA]</scope>
    <source>
        <strain evidence="7 8">MIT 04-9366</strain>
    </source>
</reference>
<dbReference type="Proteomes" id="UP000257045">
    <property type="component" value="Unassembled WGS sequence"/>
</dbReference>
<dbReference type="SUPFAM" id="SSF50129">
    <property type="entry name" value="GroES-like"/>
    <property type="match status" value="1"/>
</dbReference>
<dbReference type="CDD" id="cd05283">
    <property type="entry name" value="CAD1"/>
    <property type="match status" value="1"/>
</dbReference>
<sequence>MKDLVLQEFKEGKEISSKGYALFSKDGNFKPYEFKRHCVGERDVLIEILYAGICHSDIHTARSEWGEVSYPLVPGHEIAGRVIGVGKGVEKFKVGDLVGVGCMVNSCQSCPTCQSGEEQFCDEGKTIFTYASKDIFHNGELTQGGYSSHIVVDENFVLKVPQNAKLECVAPLLCAGITTYSPLKRANIQEGDEVGIVGFGGLGHMAVQYAKSFGANVSVFATSESKRDLAFRLGAKHFYNVKNPKEIEGINNRFKVILSTVAQNYEISDYLKMLKVDGEMIIVGVPPIANPATLNATALIWNFRRKVYSSLIGGIRETQEMLDYSIKNEIYPMIEMIDIKELDNAYERVLKSDVLFRFVIDMKTLS</sequence>
<dbReference type="InterPro" id="IPR002328">
    <property type="entry name" value="ADH_Zn_CS"/>
</dbReference>
<accession>A0A3D8J3N4</accession>
<dbReference type="AlphaFoldDB" id="A0A3D8J3N4"/>
<evidence type="ECO:0000256" key="3">
    <source>
        <dbReference type="ARBA" id="ARBA00022833"/>
    </source>
</evidence>
<keyword evidence="4" id="KW-0560">Oxidoreductase</keyword>
<dbReference type="GO" id="GO:0008270">
    <property type="term" value="F:zinc ion binding"/>
    <property type="evidence" value="ECO:0007669"/>
    <property type="project" value="InterPro"/>
</dbReference>
<dbReference type="Pfam" id="PF00107">
    <property type="entry name" value="ADH_zinc_N"/>
    <property type="match status" value="1"/>
</dbReference>
<evidence type="ECO:0000259" key="6">
    <source>
        <dbReference type="SMART" id="SM00829"/>
    </source>
</evidence>
<dbReference type="GO" id="GO:0016616">
    <property type="term" value="F:oxidoreductase activity, acting on the CH-OH group of donors, NAD or NADP as acceptor"/>
    <property type="evidence" value="ECO:0007669"/>
    <property type="project" value="InterPro"/>
</dbReference>
<dbReference type="InterPro" id="IPR013154">
    <property type="entry name" value="ADH-like_N"/>
</dbReference>
<name>A0A3D8J3N4_9HELI</name>
<dbReference type="RefSeq" id="WP_115568719.1">
    <property type="nucleotide sequence ID" value="NZ_NXLV01000001.1"/>
</dbReference>
<dbReference type="EMBL" id="NXLV01000001">
    <property type="protein sequence ID" value="RDU72089.1"/>
    <property type="molecule type" value="Genomic_DNA"/>
</dbReference>